<reference evidence="2" key="1">
    <citation type="submission" date="2021-02" db="EMBL/GenBank/DDBJ databases">
        <authorList>
            <person name="Dougan E. K."/>
            <person name="Rhodes N."/>
            <person name="Thang M."/>
            <person name="Chan C."/>
        </authorList>
    </citation>
    <scope>NUCLEOTIDE SEQUENCE</scope>
</reference>
<gene>
    <name evidence="2" type="ORF">PGLA1383_LOCUS43331</name>
</gene>
<dbReference type="Proteomes" id="UP000654075">
    <property type="component" value="Unassembled WGS sequence"/>
</dbReference>
<evidence type="ECO:0000256" key="1">
    <source>
        <dbReference type="SAM" id="MobiDB-lite"/>
    </source>
</evidence>
<name>A0A813GTF7_POLGL</name>
<proteinExistence type="predicted"/>
<organism evidence="2 3">
    <name type="scientific">Polarella glacialis</name>
    <name type="common">Dinoflagellate</name>
    <dbReference type="NCBI Taxonomy" id="89957"/>
    <lineage>
        <taxon>Eukaryota</taxon>
        <taxon>Sar</taxon>
        <taxon>Alveolata</taxon>
        <taxon>Dinophyceae</taxon>
        <taxon>Suessiales</taxon>
        <taxon>Suessiaceae</taxon>
        <taxon>Polarella</taxon>
    </lineage>
</organism>
<accession>A0A813GTF7</accession>
<comment type="caution">
    <text evidence="2">The sequence shown here is derived from an EMBL/GenBank/DDBJ whole genome shotgun (WGS) entry which is preliminary data.</text>
</comment>
<feature type="region of interest" description="Disordered" evidence="1">
    <location>
        <begin position="1"/>
        <end position="21"/>
    </location>
</feature>
<keyword evidence="3" id="KW-1185">Reference proteome</keyword>
<evidence type="ECO:0000313" key="2">
    <source>
        <dbReference type="EMBL" id="CAE8626400.1"/>
    </source>
</evidence>
<dbReference type="EMBL" id="CAJNNV010028964">
    <property type="protein sequence ID" value="CAE8626400.1"/>
    <property type="molecule type" value="Genomic_DNA"/>
</dbReference>
<feature type="compositionally biased region" description="Low complexity" evidence="1">
    <location>
        <begin position="1"/>
        <end position="16"/>
    </location>
</feature>
<protein>
    <submittedName>
        <fullName evidence="2">Uncharacterized protein</fullName>
    </submittedName>
</protein>
<dbReference type="AlphaFoldDB" id="A0A813GTF7"/>
<evidence type="ECO:0000313" key="3">
    <source>
        <dbReference type="Proteomes" id="UP000654075"/>
    </source>
</evidence>
<sequence>MAAKAKSKSFPASSSSGPIVGQLLQEEEVNVGSAAPRRKLTKRNTDQQVTKKYWDHFRDFDDNQKYIIVVEGMTLEERLTKDTRASRGKNGIPMGAPYYRSLRLKYSSVSSNMAQLAAKDSSEEVRP</sequence>
<feature type="non-terminal residue" evidence="2">
    <location>
        <position position="127"/>
    </location>
</feature>